<comment type="similarity">
    <text evidence="1">Belongs to the Skp family.</text>
</comment>
<dbReference type="EMBL" id="JBHRYJ010000003">
    <property type="protein sequence ID" value="MFC3676611.1"/>
    <property type="molecule type" value="Genomic_DNA"/>
</dbReference>
<feature type="signal peptide" evidence="4">
    <location>
        <begin position="1"/>
        <end position="25"/>
    </location>
</feature>
<reference evidence="6" key="1">
    <citation type="journal article" date="2019" name="Int. J. Syst. Evol. Microbiol.">
        <title>The Global Catalogue of Microorganisms (GCM) 10K type strain sequencing project: providing services to taxonomists for standard genome sequencing and annotation.</title>
        <authorList>
            <consortium name="The Broad Institute Genomics Platform"/>
            <consortium name="The Broad Institute Genome Sequencing Center for Infectious Disease"/>
            <person name="Wu L."/>
            <person name="Ma J."/>
        </authorList>
    </citation>
    <scope>NUCLEOTIDE SEQUENCE [LARGE SCALE GENOMIC DNA]</scope>
    <source>
        <strain evidence="6">KCTC 42182</strain>
    </source>
</reference>
<evidence type="ECO:0000313" key="6">
    <source>
        <dbReference type="Proteomes" id="UP001595711"/>
    </source>
</evidence>
<sequence length="189" mass="21332">MYAYLRTCLVLLCLLAASVPVAVQAQTQKTPVATVVVIDTQRIFRDAAALKAVRQQIDQYRAGLKPEIEQQEDALRKEDQELAKQRSVLTPEVFEQRRQAFQAKVVALQKQIQDHQTTIEKAFNGARDQVTGTIVEILKEMSKTRGFNLVLDRTNVQVMLDPNVEITPEVLKLLDQRLPTVKAALPARK</sequence>
<feature type="chain" id="PRO_5047224491" evidence="4">
    <location>
        <begin position="26"/>
        <end position="189"/>
    </location>
</feature>
<evidence type="ECO:0000313" key="5">
    <source>
        <dbReference type="EMBL" id="MFC3676611.1"/>
    </source>
</evidence>
<evidence type="ECO:0000256" key="4">
    <source>
        <dbReference type="SAM" id="SignalP"/>
    </source>
</evidence>
<accession>A0ABV7VIJ3</accession>
<evidence type="ECO:0000256" key="1">
    <source>
        <dbReference type="ARBA" id="ARBA00009091"/>
    </source>
</evidence>
<dbReference type="Gene3D" id="3.30.910.20">
    <property type="entry name" value="Skp domain"/>
    <property type="match status" value="1"/>
</dbReference>
<gene>
    <name evidence="5" type="ORF">ACFOOQ_13720</name>
</gene>
<keyword evidence="6" id="KW-1185">Reference proteome</keyword>
<evidence type="ECO:0000256" key="2">
    <source>
        <dbReference type="ARBA" id="ARBA00022729"/>
    </source>
</evidence>
<protein>
    <submittedName>
        <fullName evidence="5">OmpH family outer membrane protein</fullName>
    </submittedName>
</protein>
<organism evidence="5 6">
    <name type="scientific">Ferrovibrio xuzhouensis</name>
    <dbReference type="NCBI Taxonomy" id="1576914"/>
    <lineage>
        <taxon>Bacteria</taxon>
        <taxon>Pseudomonadati</taxon>
        <taxon>Pseudomonadota</taxon>
        <taxon>Alphaproteobacteria</taxon>
        <taxon>Rhodospirillales</taxon>
        <taxon>Rhodospirillaceae</taxon>
        <taxon>Ferrovibrio</taxon>
    </lineage>
</organism>
<keyword evidence="3" id="KW-0175">Coiled coil</keyword>
<feature type="coiled-coil region" evidence="3">
    <location>
        <begin position="68"/>
        <end position="118"/>
    </location>
</feature>
<evidence type="ECO:0000256" key="3">
    <source>
        <dbReference type="SAM" id="Coils"/>
    </source>
</evidence>
<dbReference type="RefSeq" id="WP_379727607.1">
    <property type="nucleotide sequence ID" value="NZ_JBHRYJ010000003.1"/>
</dbReference>
<dbReference type="PANTHER" id="PTHR35089">
    <property type="entry name" value="CHAPERONE PROTEIN SKP"/>
    <property type="match status" value="1"/>
</dbReference>
<dbReference type="SUPFAM" id="SSF111384">
    <property type="entry name" value="OmpH-like"/>
    <property type="match status" value="1"/>
</dbReference>
<dbReference type="InterPro" id="IPR024930">
    <property type="entry name" value="Skp_dom_sf"/>
</dbReference>
<comment type="caution">
    <text evidence="5">The sequence shown here is derived from an EMBL/GenBank/DDBJ whole genome shotgun (WGS) entry which is preliminary data.</text>
</comment>
<dbReference type="PANTHER" id="PTHR35089:SF1">
    <property type="entry name" value="CHAPERONE PROTEIN SKP"/>
    <property type="match status" value="1"/>
</dbReference>
<dbReference type="Pfam" id="PF03938">
    <property type="entry name" value="OmpH"/>
    <property type="match status" value="1"/>
</dbReference>
<dbReference type="InterPro" id="IPR005632">
    <property type="entry name" value="Chaperone_Skp"/>
</dbReference>
<proteinExistence type="inferred from homology"/>
<dbReference type="Proteomes" id="UP001595711">
    <property type="component" value="Unassembled WGS sequence"/>
</dbReference>
<keyword evidence="2 4" id="KW-0732">Signal</keyword>
<name>A0ABV7VIJ3_9PROT</name>
<dbReference type="SMART" id="SM00935">
    <property type="entry name" value="OmpH"/>
    <property type="match status" value="1"/>
</dbReference>